<comment type="caution">
    <text evidence="3">The sequence shown here is derived from an EMBL/GenBank/DDBJ whole genome shotgun (WGS) entry which is preliminary data.</text>
</comment>
<keyword evidence="3" id="KW-0808">Transferase</keyword>
<keyword evidence="2" id="KW-0812">Transmembrane</keyword>
<dbReference type="InterPro" id="IPR051159">
    <property type="entry name" value="Hexapeptide_acetyltransf"/>
</dbReference>
<evidence type="ECO:0000313" key="4">
    <source>
        <dbReference type="Proteomes" id="UP000050465"/>
    </source>
</evidence>
<dbReference type="CDD" id="cd04647">
    <property type="entry name" value="LbH_MAT_like"/>
    <property type="match status" value="1"/>
</dbReference>
<accession>A0A0P8DJE6</accession>
<dbReference type="InterPro" id="IPR011004">
    <property type="entry name" value="Trimer_LpxA-like_sf"/>
</dbReference>
<dbReference type="GO" id="GO:0031470">
    <property type="term" value="C:carboxysome"/>
    <property type="evidence" value="ECO:0007669"/>
    <property type="project" value="UniProtKB-ARBA"/>
</dbReference>
<evidence type="ECO:0000256" key="1">
    <source>
        <dbReference type="SAM" id="MobiDB-lite"/>
    </source>
</evidence>
<dbReference type="Proteomes" id="UP000050465">
    <property type="component" value="Unassembled WGS sequence"/>
</dbReference>
<dbReference type="Gene3D" id="2.160.10.10">
    <property type="entry name" value="Hexapeptide repeat proteins"/>
    <property type="match status" value="2"/>
</dbReference>
<dbReference type="AlphaFoldDB" id="A0A0P8DJE6"/>
<dbReference type="EMBL" id="LJZR01000003">
    <property type="protein sequence ID" value="KPQ36909.1"/>
    <property type="molecule type" value="Genomic_DNA"/>
</dbReference>
<dbReference type="Pfam" id="PF00132">
    <property type="entry name" value="Hexapep"/>
    <property type="match status" value="1"/>
</dbReference>
<proteinExistence type="predicted"/>
<organism evidence="3 4">
    <name type="scientific">Phormidesmis priestleyi Ana</name>
    <dbReference type="NCBI Taxonomy" id="1666911"/>
    <lineage>
        <taxon>Bacteria</taxon>
        <taxon>Bacillati</taxon>
        <taxon>Cyanobacteriota</taxon>
        <taxon>Cyanophyceae</taxon>
        <taxon>Leptolyngbyales</taxon>
        <taxon>Leptolyngbyaceae</taxon>
        <taxon>Phormidesmis</taxon>
    </lineage>
</organism>
<dbReference type="PATRIC" id="fig|1666911.3.peg.3454"/>
<keyword evidence="2" id="KW-0472">Membrane</keyword>
<dbReference type="GO" id="GO:0016740">
    <property type="term" value="F:transferase activity"/>
    <property type="evidence" value="ECO:0007669"/>
    <property type="project" value="UniProtKB-KW"/>
</dbReference>
<dbReference type="PANTHER" id="PTHR23416">
    <property type="entry name" value="SIALIC ACID SYNTHASE-RELATED"/>
    <property type="match status" value="1"/>
</dbReference>
<sequence length="268" mass="28381">MVSSSNSTTPPPSSSGQKAVEKTPLSQQLNEESTSALDRYQQKVLGSKSVGALVQYELLILLLGNVAGSLGYLLRKKFYPKLFKEVGRSVIFGKGLVLRHPGRIVLGDRVAIDDYSLLDAGGDTEGIVIGEGSIISRNCVIQSKTAPITIGNSADIGCNVILTANDRISIGNNVLIAGNCYIGGGRYRTDRLDIPIMNQGLYTNGPVIIGDDVWLGAGATVLDGVRIGQGCIVGAGAMVTKDLPEYAIATGVPAKVVKYRTDNKIDHY</sequence>
<feature type="region of interest" description="Disordered" evidence="1">
    <location>
        <begin position="1"/>
        <end position="32"/>
    </location>
</feature>
<evidence type="ECO:0000313" key="3">
    <source>
        <dbReference type="EMBL" id="KPQ36909.1"/>
    </source>
</evidence>
<name>A0A0P8DJE6_9CYAN</name>
<reference evidence="3 4" key="1">
    <citation type="submission" date="2015-09" db="EMBL/GenBank/DDBJ databases">
        <title>Identification and resolution of microdiversity through metagenomic sequencing of parallel consortia.</title>
        <authorList>
            <person name="Nelson W.C."/>
            <person name="Romine M.F."/>
            <person name="Lindemann S.R."/>
        </authorList>
    </citation>
    <scope>NUCLEOTIDE SEQUENCE [LARGE SCALE GENOMIC DNA]</scope>
    <source>
        <strain evidence="3">Ana</strain>
    </source>
</reference>
<dbReference type="PANTHER" id="PTHR23416:SF78">
    <property type="entry name" value="LIPOPOLYSACCHARIDE BIOSYNTHESIS O-ACETYL TRANSFERASE WBBJ-RELATED"/>
    <property type="match status" value="1"/>
</dbReference>
<dbReference type="STRING" id="1666911.HLUCCA11_03065"/>
<protein>
    <submittedName>
        <fullName evidence="3">Acetyltransferase (Isoleucine patch superfamily)</fullName>
    </submittedName>
</protein>
<dbReference type="SUPFAM" id="SSF51161">
    <property type="entry name" value="Trimeric LpxA-like enzymes"/>
    <property type="match status" value="2"/>
</dbReference>
<feature type="transmembrane region" description="Helical" evidence="2">
    <location>
        <begin position="53"/>
        <end position="74"/>
    </location>
</feature>
<keyword evidence="2" id="KW-1133">Transmembrane helix</keyword>
<gene>
    <name evidence="3" type="ORF">HLUCCA11_03065</name>
</gene>
<dbReference type="InterPro" id="IPR001451">
    <property type="entry name" value="Hexapep"/>
</dbReference>
<evidence type="ECO:0000256" key="2">
    <source>
        <dbReference type="SAM" id="Phobius"/>
    </source>
</evidence>
<dbReference type="GO" id="GO:0043886">
    <property type="term" value="F:structural constituent of carboxysome shell"/>
    <property type="evidence" value="ECO:0007669"/>
    <property type="project" value="UniProtKB-ARBA"/>
</dbReference>